<evidence type="ECO:0000256" key="9">
    <source>
        <dbReference type="RuleBase" id="RU367120"/>
    </source>
</evidence>
<dbReference type="InterPro" id="IPR032675">
    <property type="entry name" value="LRR_dom_sf"/>
</dbReference>
<reference evidence="11 12" key="1">
    <citation type="submission" date="2015-03" db="EMBL/GenBank/DDBJ databases">
        <title>Draft genome of the nematode, Opisthorchis viverrini.</title>
        <authorList>
            <person name="Mitreva M."/>
        </authorList>
    </citation>
    <scope>NUCLEOTIDE SEQUENCE [LARGE SCALE GENOMIC DNA]</scope>
    <source>
        <strain evidence="11">Khon Kaen</strain>
    </source>
</reference>
<dbReference type="FunFam" id="1.25.40.120:FF:000035">
    <property type="entry name" value="Geranylgeranyl transferase type-2 subunit alpha"/>
    <property type="match status" value="1"/>
</dbReference>
<dbReference type="PANTHER" id="PTHR11129:SF2">
    <property type="entry name" value="GERANYLGERANYL TRANSFERASE TYPE-2 SUBUNIT ALPHA"/>
    <property type="match status" value="1"/>
</dbReference>
<dbReference type="Proteomes" id="UP000243686">
    <property type="component" value="Unassembled WGS sequence"/>
</dbReference>
<organism evidence="11 12">
    <name type="scientific">Opisthorchis viverrini</name>
    <name type="common">Southeast Asian liver fluke</name>
    <dbReference type="NCBI Taxonomy" id="6198"/>
    <lineage>
        <taxon>Eukaryota</taxon>
        <taxon>Metazoa</taxon>
        <taxon>Spiralia</taxon>
        <taxon>Lophotrochozoa</taxon>
        <taxon>Platyhelminthes</taxon>
        <taxon>Trematoda</taxon>
        <taxon>Digenea</taxon>
        <taxon>Opisthorchiida</taxon>
        <taxon>Opisthorchiata</taxon>
        <taxon>Opisthorchiidae</taxon>
        <taxon>Opisthorchis</taxon>
    </lineage>
</organism>
<dbReference type="Gene3D" id="1.25.40.120">
    <property type="entry name" value="Protein prenylyltransferase"/>
    <property type="match status" value="1"/>
</dbReference>
<protein>
    <recommendedName>
        <fullName evidence="3 9">Geranylgeranyl transferase type-2 subunit alpha</fullName>
        <ecNumber evidence="2 9">2.5.1.60</ecNumber>
    </recommendedName>
    <alternativeName>
        <fullName evidence="7 9">Geranylgeranyl transferase type II subunit alpha</fullName>
    </alternativeName>
</protein>
<dbReference type="PANTHER" id="PTHR11129">
    <property type="entry name" value="PROTEIN FARNESYLTRANSFERASE ALPHA SUBUNIT/RAB GERANYLGERANYL TRANSFERASE ALPHA SUBUNIT"/>
    <property type="match status" value="1"/>
</dbReference>
<evidence type="ECO:0000256" key="4">
    <source>
        <dbReference type="ARBA" id="ARBA00022602"/>
    </source>
</evidence>
<evidence type="ECO:0000256" key="6">
    <source>
        <dbReference type="ARBA" id="ARBA00022737"/>
    </source>
</evidence>
<dbReference type="Pfam" id="PF01239">
    <property type="entry name" value="PPTA"/>
    <property type="match status" value="5"/>
</dbReference>
<dbReference type="PROSITE" id="PS51147">
    <property type="entry name" value="PFTA"/>
    <property type="match status" value="4"/>
</dbReference>
<evidence type="ECO:0000256" key="2">
    <source>
        <dbReference type="ARBA" id="ARBA00012656"/>
    </source>
</evidence>
<evidence type="ECO:0000256" key="3">
    <source>
        <dbReference type="ARBA" id="ARBA00014772"/>
    </source>
</evidence>
<feature type="coiled-coil region" evidence="10">
    <location>
        <begin position="7"/>
        <end position="41"/>
    </location>
</feature>
<dbReference type="Gene3D" id="1.10.150.810">
    <property type="match status" value="1"/>
</dbReference>
<dbReference type="GO" id="GO:0005968">
    <property type="term" value="C:Rab-protein geranylgeranyltransferase complex"/>
    <property type="evidence" value="ECO:0007669"/>
    <property type="project" value="TreeGrafter"/>
</dbReference>
<name>A0A1S8WH09_OPIVI</name>
<keyword evidence="6" id="KW-0677">Repeat</keyword>
<evidence type="ECO:0000256" key="7">
    <source>
        <dbReference type="ARBA" id="ARBA00031267"/>
    </source>
</evidence>
<dbReference type="Gene3D" id="2.60.40.1130">
    <property type="entry name" value="Rab geranylgeranyltransferase alpha-subunit, insert domain"/>
    <property type="match status" value="1"/>
</dbReference>
<keyword evidence="10" id="KW-0175">Coiled coil</keyword>
<dbReference type="InterPro" id="IPR001611">
    <property type="entry name" value="Leu-rich_rpt"/>
</dbReference>
<evidence type="ECO:0000256" key="10">
    <source>
        <dbReference type="SAM" id="Coils"/>
    </source>
</evidence>
<dbReference type="EMBL" id="KV907171">
    <property type="protein sequence ID" value="OON13721.1"/>
    <property type="molecule type" value="Genomic_DNA"/>
</dbReference>
<dbReference type="SUPFAM" id="SSF52058">
    <property type="entry name" value="L domain-like"/>
    <property type="match status" value="1"/>
</dbReference>
<proteinExistence type="inferred from homology"/>
<sequence>MHGRVRVRRTEEQERLRREKKERLECELRAATNKIFECRAEGGHSEKILSLIENVIEKCADTSTLWNYRREIFERMFMLPDCDSHKVKRLLDPELELTTRCLTTNPKSYSVWHHRRWIMNNHPVPSWNSEIEFCNIALKADERNFHCWDYRRFIVSKGKIPTDSELLFTDSALDLNMSNYSAWHYRGELFCSSSPLSESLPVSPPPSNINNELNRSSDSATLPSGELELVHNAIYTDPNDQSPWFYYWWILGRGRRKVYLRELYLSRSLERVLLVFTASKPLSALKRLEVAIKVTFPSSECVSLSVSDLGGWQSALGEPVSAVWWLSIAPDLIASCSPKSDEPLDYNRLQFAVSVCILDVDNSGEPKVCQNPHCPPDHLFCLTCKLEAMRNESLTRVDLNPLRLLNPIISPTNEPDELETELENVRDLVGMEPENKWALLTLIGLLRFVHPPDSACDVSAALETLMRIDPKRCAYYQDIKSSHIIQDALVQTLEDRSREVSLVGVQLLSLKYLDWFTLMTKIDLSGNSITRLPDTLAYLVCLCELNMDDNKLESLNGIKRLPSLLTLSAQRNCLNEIASIEELLFCPKLETVSIDGNKVTGLPDFTRLLAEHPGSKARGQTFIVTIRAFFTSMQRPEKDDSNSSADAAGCGRYSTNKAGMSGLDKATILQIILENSKGSKFYENELRRERLLQEQIERKLAQIKTFTSAMVSLGETE</sequence>
<dbReference type="GO" id="GO:0097354">
    <property type="term" value="P:prenylation"/>
    <property type="evidence" value="ECO:0007669"/>
    <property type="project" value="UniProtKB-UniRule"/>
</dbReference>
<evidence type="ECO:0000256" key="5">
    <source>
        <dbReference type="ARBA" id="ARBA00022679"/>
    </source>
</evidence>
<comment type="function">
    <text evidence="9">Catalyzes the transfer of a geranyl-geranyl moiety from geranyl-geranyl pyrophosphate to cysteines occuring in specific C-terminal amino acid sequences.</text>
</comment>
<comment type="similarity">
    <text evidence="1 9">Belongs to the protein prenyltransferase subunit alpha family.</text>
</comment>
<evidence type="ECO:0000313" key="11">
    <source>
        <dbReference type="EMBL" id="OON13721.1"/>
    </source>
</evidence>
<keyword evidence="4 9" id="KW-0637">Prenyltransferase</keyword>
<dbReference type="GO" id="GO:0004663">
    <property type="term" value="F:Rab geranylgeranyltransferase activity"/>
    <property type="evidence" value="ECO:0007669"/>
    <property type="project" value="UniProtKB-UniRule"/>
</dbReference>
<comment type="catalytic activity">
    <reaction evidence="8 9">
        <text>geranylgeranyl diphosphate + L-cysteinyl-[protein] = S-geranylgeranyl-L-cysteinyl-[protein] + diphosphate</text>
        <dbReference type="Rhea" id="RHEA:21240"/>
        <dbReference type="Rhea" id="RHEA-COMP:10131"/>
        <dbReference type="Rhea" id="RHEA-COMP:11537"/>
        <dbReference type="ChEBI" id="CHEBI:29950"/>
        <dbReference type="ChEBI" id="CHEBI:33019"/>
        <dbReference type="ChEBI" id="CHEBI:57533"/>
        <dbReference type="ChEBI" id="CHEBI:86021"/>
        <dbReference type="EC" id="2.5.1.60"/>
    </reaction>
</comment>
<dbReference type="PROSITE" id="PS51450">
    <property type="entry name" value="LRR"/>
    <property type="match status" value="1"/>
</dbReference>
<evidence type="ECO:0000313" key="12">
    <source>
        <dbReference type="Proteomes" id="UP000243686"/>
    </source>
</evidence>
<dbReference type="Gene3D" id="3.80.10.10">
    <property type="entry name" value="Ribonuclease Inhibitor"/>
    <property type="match status" value="1"/>
</dbReference>
<keyword evidence="12" id="KW-1185">Reference proteome</keyword>
<evidence type="ECO:0000256" key="1">
    <source>
        <dbReference type="ARBA" id="ARBA00006734"/>
    </source>
</evidence>
<dbReference type="InterPro" id="IPR002088">
    <property type="entry name" value="Prenyl_trans_a"/>
</dbReference>
<dbReference type="SUPFAM" id="SSF48439">
    <property type="entry name" value="Protein prenylyltransferase"/>
    <property type="match status" value="1"/>
</dbReference>
<evidence type="ECO:0000256" key="8">
    <source>
        <dbReference type="ARBA" id="ARBA00047658"/>
    </source>
</evidence>
<dbReference type="AlphaFoldDB" id="A0A1S8WH09"/>
<gene>
    <name evidence="11" type="ORF">X801_10499</name>
</gene>
<dbReference type="EC" id="2.5.1.60" evidence="2 9"/>
<accession>A0A1S8WH09</accession>
<keyword evidence="5 9" id="KW-0808">Transferase</keyword>
<feature type="non-terminal residue" evidence="11">
    <location>
        <position position="717"/>
    </location>
</feature>